<dbReference type="FunFam" id="3.40.50.720:FF:000084">
    <property type="entry name" value="Short-chain dehydrogenase reductase"/>
    <property type="match status" value="1"/>
</dbReference>
<dbReference type="CDD" id="cd05233">
    <property type="entry name" value="SDR_c"/>
    <property type="match status" value="1"/>
</dbReference>
<dbReference type="PANTHER" id="PTHR42879">
    <property type="entry name" value="3-OXOACYL-(ACYL-CARRIER-PROTEIN) REDUCTASE"/>
    <property type="match status" value="1"/>
</dbReference>
<comment type="catalytic activity">
    <reaction evidence="3">
        <text>a (3R)-hydroxyacyl-[ACP] + NADP(+) = a 3-oxoacyl-[ACP] + NADPH + H(+)</text>
        <dbReference type="Rhea" id="RHEA:17397"/>
        <dbReference type="Rhea" id="RHEA-COMP:9916"/>
        <dbReference type="Rhea" id="RHEA-COMP:9945"/>
        <dbReference type="ChEBI" id="CHEBI:15378"/>
        <dbReference type="ChEBI" id="CHEBI:57783"/>
        <dbReference type="ChEBI" id="CHEBI:58349"/>
        <dbReference type="ChEBI" id="CHEBI:78776"/>
        <dbReference type="ChEBI" id="CHEBI:78827"/>
        <dbReference type="EC" id="1.1.1.100"/>
    </reaction>
</comment>
<protein>
    <recommendedName>
        <fullName evidence="2">3-oxoacyl-[acyl-carrier-protein] reductase</fullName>
        <ecNumber evidence="2">1.1.1.100</ecNumber>
    </recommendedName>
</protein>
<organism evidence="6">
    <name type="scientific">Gambierdiscus polynesiensis</name>
    <dbReference type="NCBI Taxonomy" id="439318"/>
    <lineage>
        <taxon>Eukaryota</taxon>
        <taxon>Sar</taxon>
        <taxon>Alveolata</taxon>
        <taxon>Dinophyceae</taxon>
        <taxon>Gonyaulacales</taxon>
        <taxon>Pyrocystaceae</taxon>
        <taxon>Gambierdiscus</taxon>
    </lineage>
</organism>
<dbReference type="EMBL" id="MT165604">
    <property type="protein sequence ID" value="QJU71795.1"/>
    <property type="molecule type" value="mRNA"/>
</dbReference>
<dbReference type="PRINTS" id="PR00081">
    <property type="entry name" value="GDHRDH"/>
</dbReference>
<accession>A0A6M5KEX5</accession>
<evidence type="ECO:0000259" key="5">
    <source>
        <dbReference type="SMART" id="SM00822"/>
    </source>
</evidence>
<dbReference type="NCBIfam" id="NF004202">
    <property type="entry name" value="PRK05653.2-2"/>
    <property type="match status" value="1"/>
</dbReference>
<dbReference type="InterPro" id="IPR050259">
    <property type="entry name" value="SDR"/>
</dbReference>
<feature type="chain" id="PRO_5026700182" description="3-oxoacyl-[acyl-carrier-protein] reductase" evidence="4">
    <location>
        <begin position="34"/>
        <end position="302"/>
    </location>
</feature>
<evidence type="ECO:0000256" key="4">
    <source>
        <dbReference type="SAM" id="SignalP"/>
    </source>
</evidence>
<comment type="similarity">
    <text evidence="1">Belongs to the short-chain dehydrogenases/reductases (SDR) family.</text>
</comment>
<keyword evidence="4" id="KW-0732">Signal</keyword>
<dbReference type="GO" id="GO:0004316">
    <property type="term" value="F:3-oxoacyl-[acyl-carrier-protein] reductase (NADPH) activity"/>
    <property type="evidence" value="ECO:0007669"/>
    <property type="project" value="UniProtKB-EC"/>
</dbReference>
<evidence type="ECO:0000256" key="2">
    <source>
        <dbReference type="ARBA" id="ARBA00012948"/>
    </source>
</evidence>
<evidence type="ECO:0000256" key="3">
    <source>
        <dbReference type="ARBA" id="ARBA00048508"/>
    </source>
</evidence>
<feature type="domain" description="Ketoreductase" evidence="5">
    <location>
        <begin position="50"/>
        <end position="231"/>
    </location>
</feature>
<dbReference type="InterPro" id="IPR036291">
    <property type="entry name" value="NAD(P)-bd_dom_sf"/>
</dbReference>
<reference evidence="6" key="1">
    <citation type="journal article" date="2020" name="PLoS ONE">
        <title>Transcriptomic analysis of polyketide synthases in a highly ciguatoxic dinoflagellate, Gambierdiscus polynesiensis and low toxicity Gambierdiscus pacificus, from French Polynesia.</title>
        <authorList>
            <person name="Van Dolah F.M."/>
            <person name="Morey J.S."/>
            <person name="Milne S."/>
            <person name="Ung A."/>
            <person name="Anderson P.E."/>
            <person name="Chinain M."/>
        </authorList>
    </citation>
    <scope>NUCLEOTIDE SEQUENCE</scope>
</reference>
<dbReference type="NCBIfam" id="NF009468">
    <property type="entry name" value="PRK12826.1-4"/>
    <property type="match status" value="1"/>
</dbReference>
<evidence type="ECO:0000256" key="1">
    <source>
        <dbReference type="ARBA" id="ARBA00006484"/>
    </source>
</evidence>
<dbReference type="SUPFAM" id="SSF51735">
    <property type="entry name" value="NAD(P)-binding Rossmann-fold domains"/>
    <property type="match status" value="1"/>
</dbReference>
<dbReference type="SMART" id="SM00822">
    <property type="entry name" value="PKS_KR"/>
    <property type="match status" value="1"/>
</dbReference>
<dbReference type="Gene3D" id="3.40.50.720">
    <property type="entry name" value="NAD(P)-binding Rossmann-like Domain"/>
    <property type="match status" value="1"/>
</dbReference>
<name>A0A6M5KEX5_9DINO</name>
<feature type="signal peptide" evidence="4">
    <location>
        <begin position="1"/>
        <end position="33"/>
    </location>
</feature>
<dbReference type="Pfam" id="PF13561">
    <property type="entry name" value="adh_short_C2"/>
    <property type="match status" value="1"/>
</dbReference>
<dbReference type="EC" id="1.1.1.100" evidence="2"/>
<dbReference type="AlphaFoldDB" id="A0A6M5KEX5"/>
<dbReference type="InterPro" id="IPR002347">
    <property type="entry name" value="SDR_fam"/>
</dbReference>
<proteinExistence type="evidence at transcript level"/>
<sequence length="302" mass="31606">MLEQALWQNRVMLAWSHVIALLLLGDRLGSCLASPPDPTCSTQTLPLQGRSAIVTGASKGIGKGIARILALRGGASVMLVARTRATLEETAKEIEAAGGRVSLMAADISKEADMQRVANSTAELFGGVDILCANAGTFPQTKLEDMAASEWDEIMATNLKGTFLSVKGALPFLKSSDQPRIVLTSSITGPITGYPGWSHYGASKSGQLGFMRTASIELAKYGITVNAVLPGNVLTEGLAEMGDDYLKGVTAAIPLRRLGTVEDIGSAVLFLASKDAGWITGQTLTIDGGQTLPESPDALAEM</sequence>
<dbReference type="InterPro" id="IPR057326">
    <property type="entry name" value="KR_dom"/>
</dbReference>
<evidence type="ECO:0000313" key="6">
    <source>
        <dbReference type="EMBL" id="QJU71795.1"/>
    </source>
</evidence>
<dbReference type="PANTHER" id="PTHR42879:SF2">
    <property type="entry name" value="3-OXOACYL-[ACYL-CARRIER-PROTEIN] REDUCTASE FABG"/>
    <property type="match status" value="1"/>
</dbReference>